<accession>A0A0B7NC60</accession>
<evidence type="ECO:0000256" key="5">
    <source>
        <dbReference type="ARBA" id="ARBA00023242"/>
    </source>
</evidence>
<name>A0A0B7NC60_9FUNG</name>
<keyword evidence="4" id="KW-0804">Transcription</keyword>
<dbReference type="STRING" id="35722.A0A0B7NC60"/>
<feature type="compositionally biased region" description="Basic and acidic residues" evidence="6">
    <location>
        <begin position="392"/>
        <end position="403"/>
    </location>
</feature>
<keyword evidence="8" id="KW-1185">Reference proteome</keyword>
<organism evidence="7 8">
    <name type="scientific">Parasitella parasitica</name>
    <dbReference type="NCBI Taxonomy" id="35722"/>
    <lineage>
        <taxon>Eukaryota</taxon>
        <taxon>Fungi</taxon>
        <taxon>Fungi incertae sedis</taxon>
        <taxon>Mucoromycota</taxon>
        <taxon>Mucoromycotina</taxon>
        <taxon>Mucoromycetes</taxon>
        <taxon>Mucorales</taxon>
        <taxon>Mucorineae</taxon>
        <taxon>Mucoraceae</taxon>
        <taxon>Parasitella</taxon>
    </lineage>
</organism>
<evidence type="ECO:0000313" key="7">
    <source>
        <dbReference type="EMBL" id="CEP12963.1"/>
    </source>
</evidence>
<feature type="region of interest" description="Disordered" evidence="6">
    <location>
        <begin position="1"/>
        <end position="153"/>
    </location>
</feature>
<feature type="compositionally biased region" description="Basic and acidic residues" evidence="6">
    <location>
        <begin position="141"/>
        <end position="153"/>
    </location>
</feature>
<keyword evidence="3" id="KW-0805">Transcription regulation</keyword>
<keyword evidence="2" id="KW-0678">Repressor</keyword>
<dbReference type="GO" id="GO:0010468">
    <property type="term" value="P:regulation of gene expression"/>
    <property type="evidence" value="ECO:0007669"/>
    <property type="project" value="UniProtKB-ARBA"/>
</dbReference>
<feature type="compositionally biased region" description="Low complexity" evidence="6">
    <location>
        <begin position="26"/>
        <end position="46"/>
    </location>
</feature>
<feature type="compositionally biased region" description="Polar residues" evidence="6">
    <location>
        <begin position="68"/>
        <end position="80"/>
    </location>
</feature>
<evidence type="ECO:0000256" key="1">
    <source>
        <dbReference type="ARBA" id="ARBA00004123"/>
    </source>
</evidence>
<gene>
    <name evidence="7" type="primary">PARPA_06983.1 scaffold 25188</name>
</gene>
<evidence type="ECO:0000256" key="6">
    <source>
        <dbReference type="SAM" id="MobiDB-lite"/>
    </source>
</evidence>
<dbReference type="GO" id="GO:0005654">
    <property type="term" value="C:nucleoplasm"/>
    <property type="evidence" value="ECO:0007669"/>
    <property type="project" value="UniProtKB-ARBA"/>
</dbReference>
<evidence type="ECO:0000256" key="4">
    <source>
        <dbReference type="ARBA" id="ARBA00023163"/>
    </source>
</evidence>
<dbReference type="OrthoDB" id="2442703at2759"/>
<reference evidence="7 8" key="1">
    <citation type="submission" date="2014-09" db="EMBL/GenBank/DDBJ databases">
        <authorList>
            <person name="Ellenberger Sabrina"/>
        </authorList>
    </citation>
    <scope>NUCLEOTIDE SEQUENCE [LARGE SCALE GENOMIC DNA]</scope>
    <source>
        <strain evidence="7 8">CBS 412.66</strain>
    </source>
</reference>
<keyword evidence="5" id="KW-0539">Nucleus</keyword>
<evidence type="ECO:0000313" key="8">
    <source>
        <dbReference type="Proteomes" id="UP000054107"/>
    </source>
</evidence>
<dbReference type="Pfam" id="PF08598">
    <property type="entry name" value="Sds3"/>
    <property type="match status" value="1"/>
</dbReference>
<dbReference type="Proteomes" id="UP000054107">
    <property type="component" value="Unassembled WGS sequence"/>
</dbReference>
<feature type="compositionally biased region" description="Basic residues" evidence="6">
    <location>
        <begin position="84"/>
        <end position="101"/>
    </location>
</feature>
<evidence type="ECO:0000256" key="2">
    <source>
        <dbReference type="ARBA" id="ARBA00022491"/>
    </source>
</evidence>
<comment type="subcellular location">
    <subcellularLocation>
        <location evidence="1">Nucleus</location>
    </subcellularLocation>
</comment>
<feature type="region of interest" description="Disordered" evidence="6">
    <location>
        <begin position="329"/>
        <end position="424"/>
    </location>
</feature>
<feature type="compositionally biased region" description="Low complexity" evidence="6">
    <location>
        <begin position="117"/>
        <end position="140"/>
    </location>
</feature>
<feature type="compositionally biased region" description="Basic and acidic residues" evidence="6">
    <location>
        <begin position="369"/>
        <end position="380"/>
    </location>
</feature>
<feature type="compositionally biased region" description="Polar residues" evidence="6">
    <location>
        <begin position="47"/>
        <end position="62"/>
    </location>
</feature>
<protein>
    <submittedName>
        <fullName evidence="7">Uncharacterized protein</fullName>
    </submittedName>
</protein>
<dbReference type="AlphaFoldDB" id="A0A0B7NC60"/>
<dbReference type="EMBL" id="LN728848">
    <property type="protein sequence ID" value="CEP12963.1"/>
    <property type="molecule type" value="Genomic_DNA"/>
</dbReference>
<evidence type="ECO:0000256" key="3">
    <source>
        <dbReference type="ARBA" id="ARBA00023015"/>
    </source>
</evidence>
<dbReference type="PANTHER" id="PTHR21964">
    <property type="entry name" value="BREAST CANCER METASTASIS-SUPPRESSOR 1"/>
    <property type="match status" value="1"/>
</dbReference>
<proteinExistence type="predicted"/>
<dbReference type="InterPro" id="IPR013907">
    <property type="entry name" value="Sds3"/>
</dbReference>
<sequence>MSQNKVEDVYMIENNNRIQTRRASRSARSASPVMEEEVSSPVSSVELDQNTGSQVINNSLVSNGGRVTRSQSVESSGYETTDSRKRKRKAKNSSPSNKKRAGGTNELLSKATPPPVATGSPTTAATAATPMNTNANNFNAEGERETRNTAQRISKEAREAKKAQRDLIMKERLTELDNLEKAVKDGSHFEYHKLLSDIESKRSKMLSVAEMRRSFAEGNVNNFFNAQKYAAYSQYYWDKLTLRRSMIQHVQQKINTLEQEYYSNHVQSSLDDDHLTEWVPPDRPSMINILFNHFKPTFFLYESIYLPLTDTIRSLTLGLAEDDIENDVEQAKQDPATDEPIYSTPNALNQQQHHPNKQHQLFSPSTTYFRHDTPPTRSTRDSPPLDMLASLVDHRHPKEEPSEKSFTLPPLNPWRYKQRPTLPT</sequence>
<dbReference type="SMART" id="SM01401">
    <property type="entry name" value="Sds3"/>
    <property type="match status" value="1"/>
</dbReference>